<sequence length="106" mass="11734">MIIATRRKRVGFSIYVQGDVVAGCDASDAGKGNAADRRCAAQRRHGCRLPGRDREEQFIVLTAVERQPTRGCLIGADRHGCRGNGKRRCFQHRANLAGFAQPRQIE</sequence>
<dbReference type="Proteomes" id="UP000006791">
    <property type="component" value="Chromosome 1"/>
</dbReference>
<dbReference type="HOGENOM" id="CLU_2218381_0_0_0"/>
<dbReference type="EMBL" id="CP002514">
    <property type="protein sequence ID" value="AEP12480.1"/>
    <property type="molecule type" value="Genomic_DNA"/>
</dbReference>
<protein>
    <submittedName>
        <fullName evidence="1">Uncharacterized protein</fullName>
    </submittedName>
</protein>
<evidence type="ECO:0000313" key="1">
    <source>
        <dbReference type="EMBL" id="AEP12480.1"/>
    </source>
</evidence>
<dbReference type="AlphaFoldDB" id="G2LDM0"/>
<evidence type="ECO:0000313" key="2">
    <source>
        <dbReference type="Proteomes" id="UP000006791"/>
    </source>
</evidence>
<gene>
    <name evidence="1" type="ordered locus">Cabther_A1734</name>
</gene>
<dbReference type="KEGG" id="ctm:Cabther_A1734"/>
<proteinExistence type="predicted"/>
<reference evidence="1 2" key="1">
    <citation type="journal article" date="2012" name="Environ. Microbiol.">
        <title>Complete genome of Candidatus Chloracidobacterium thermophilum, a chlorophyll-based photoheterotroph belonging to the phylum Acidobacteria.</title>
        <authorList>
            <person name="Garcia Costas A.M."/>
            <person name="Liu Z."/>
            <person name="Tomsho L.P."/>
            <person name="Schuster S.C."/>
            <person name="Ward D.M."/>
            <person name="Bryant D.A."/>
        </authorList>
    </citation>
    <scope>NUCLEOTIDE SEQUENCE [LARGE SCALE GENOMIC DNA]</scope>
    <source>
        <strain evidence="1 2">B</strain>
    </source>
</reference>
<dbReference type="STRING" id="981222.Cabther_A1734"/>
<name>G2LDM0_CHLTF</name>
<organism evidence="1 2">
    <name type="scientific">Chloracidobacterium thermophilum (strain B)</name>
    <dbReference type="NCBI Taxonomy" id="981222"/>
    <lineage>
        <taxon>Bacteria</taxon>
        <taxon>Pseudomonadati</taxon>
        <taxon>Acidobacteriota</taxon>
        <taxon>Terriglobia</taxon>
        <taxon>Terriglobales</taxon>
        <taxon>Acidobacteriaceae</taxon>
        <taxon>Chloracidobacterium</taxon>
    </lineage>
</organism>
<accession>G2LDM0</accession>
<keyword evidence="2" id="KW-1185">Reference proteome</keyword>